<accession>A0AAD5QYV3</accession>
<keyword evidence="4" id="KW-1185">Reference proteome</keyword>
<feature type="domain" description="FH2" evidence="2">
    <location>
        <begin position="1"/>
        <end position="293"/>
    </location>
</feature>
<dbReference type="InterPro" id="IPR051144">
    <property type="entry name" value="Formin_homology_domain"/>
</dbReference>
<dbReference type="PROSITE" id="PS51444">
    <property type="entry name" value="FH2"/>
    <property type="match status" value="1"/>
</dbReference>
<dbReference type="EMBL" id="JAHQIW010005536">
    <property type="protein sequence ID" value="KAJ1366376.1"/>
    <property type="molecule type" value="Genomic_DNA"/>
</dbReference>
<comment type="caution">
    <text evidence="3">The sequence shown here is derived from an EMBL/GenBank/DDBJ whole genome shotgun (WGS) entry which is preliminary data.</text>
</comment>
<proteinExistence type="predicted"/>
<name>A0AAD5QYV3_PARTN</name>
<reference evidence="3" key="1">
    <citation type="submission" date="2021-06" db="EMBL/GenBank/DDBJ databases">
        <title>Parelaphostrongylus tenuis whole genome reference sequence.</title>
        <authorList>
            <person name="Garwood T.J."/>
            <person name="Larsen P.A."/>
            <person name="Fountain-Jones N.M."/>
            <person name="Garbe J.R."/>
            <person name="Macchietto M.G."/>
            <person name="Kania S.A."/>
            <person name="Gerhold R.W."/>
            <person name="Richards J.E."/>
            <person name="Wolf T.M."/>
        </authorList>
    </citation>
    <scope>NUCLEOTIDE SEQUENCE</scope>
    <source>
        <strain evidence="3">MNPRO001-30</strain>
        <tissue evidence="3">Meninges</tissue>
    </source>
</reference>
<feature type="coiled-coil region" evidence="1">
    <location>
        <begin position="168"/>
        <end position="238"/>
    </location>
</feature>
<evidence type="ECO:0000259" key="2">
    <source>
        <dbReference type="PROSITE" id="PS51444"/>
    </source>
</evidence>
<sequence>MDLVTKLESNDMDAVSTDLLSSLLKYFPTEEETLMIKNVRREEVVRNCDVLCWEAARRPTLKLRMELAIAREHIVQDLARYLDSTKRIRAACNTMRSSLFIHLLYKCLQYGNYLNQGTANANVVGFLLPSLPSVLTAKGKINNAENDRIVDLLVQHMEFDNAVLQDAINSLQSAKSIMLDEIEAASKELRSSVSRLQQHLITKGGGDVSLLEAYQASLKDAETSNSKLTSELQDIREIEASLQSYFWVKSVKLESMISIALEAFTTVSDCLKMRTTVKLRCSGETAGRERLTTRRRCLQTKSLTVEEMRKMFLQAANQ</sequence>
<evidence type="ECO:0000313" key="3">
    <source>
        <dbReference type="EMBL" id="KAJ1366376.1"/>
    </source>
</evidence>
<dbReference type="InterPro" id="IPR042201">
    <property type="entry name" value="FH2_Formin_sf"/>
</dbReference>
<dbReference type="PANTHER" id="PTHR45733">
    <property type="entry name" value="FORMIN-J"/>
    <property type="match status" value="1"/>
</dbReference>
<dbReference type="SUPFAM" id="SSF101447">
    <property type="entry name" value="Formin homology 2 domain (FH2 domain)"/>
    <property type="match status" value="1"/>
</dbReference>
<organism evidence="3 4">
    <name type="scientific">Parelaphostrongylus tenuis</name>
    <name type="common">Meningeal worm</name>
    <dbReference type="NCBI Taxonomy" id="148309"/>
    <lineage>
        <taxon>Eukaryota</taxon>
        <taxon>Metazoa</taxon>
        <taxon>Ecdysozoa</taxon>
        <taxon>Nematoda</taxon>
        <taxon>Chromadorea</taxon>
        <taxon>Rhabditida</taxon>
        <taxon>Rhabditina</taxon>
        <taxon>Rhabditomorpha</taxon>
        <taxon>Strongyloidea</taxon>
        <taxon>Metastrongylidae</taxon>
        <taxon>Parelaphostrongylus</taxon>
    </lineage>
</organism>
<evidence type="ECO:0000256" key="1">
    <source>
        <dbReference type="SAM" id="Coils"/>
    </source>
</evidence>
<keyword evidence="1" id="KW-0175">Coiled coil</keyword>
<protein>
    <recommendedName>
        <fullName evidence="2">FH2 domain-containing protein</fullName>
    </recommendedName>
</protein>
<dbReference type="Proteomes" id="UP001196413">
    <property type="component" value="Unassembled WGS sequence"/>
</dbReference>
<gene>
    <name evidence="3" type="ORF">KIN20_027015</name>
</gene>
<dbReference type="InterPro" id="IPR015425">
    <property type="entry name" value="FH2_Formin"/>
</dbReference>
<evidence type="ECO:0000313" key="4">
    <source>
        <dbReference type="Proteomes" id="UP001196413"/>
    </source>
</evidence>
<dbReference type="Gene3D" id="1.20.58.2220">
    <property type="entry name" value="Formin, FH2 domain"/>
    <property type="match status" value="1"/>
</dbReference>
<dbReference type="Pfam" id="PF02181">
    <property type="entry name" value="FH2"/>
    <property type="match status" value="1"/>
</dbReference>
<dbReference type="AlphaFoldDB" id="A0AAD5QYV3"/>